<protein>
    <recommendedName>
        <fullName evidence="6">AttH domain-containing protein</fullName>
    </recommendedName>
</protein>
<evidence type="ECO:0008006" key="6">
    <source>
        <dbReference type="Google" id="ProtNLM"/>
    </source>
</evidence>
<proteinExistence type="predicted"/>
<dbReference type="InterPro" id="IPR055493">
    <property type="entry name" value="DUF7065"/>
</dbReference>
<dbReference type="Pfam" id="PF23213">
    <property type="entry name" value="DUF7065"/>
    <property type="match status" value="1"/>
</dbReference>
<feature type="domain" description="DUF7065" evidence="3">
    <location>
        <begin position="153"/>
        <end position="189"/>
    </location>
</feature>
<sequence length="331" mass="37247">MINANDTEFHPRDPRDRIWTETTYLAFAIPEEALHGTLYVLARPNLGVAMSSVVITRGYTRRPHEAEFCDPQIHLPCPASYADFSLDNGLSVKAESLTDWRFSYRHKLDSCRFDLRLKGLHHPHDPMDSRENPLLQRAEPGGAHDPRVGDAWSNGHFDLKGRITGTLWLRGREYAVDCYEGMDRSWGPRNETPSRASSYLSINFGEELAVWLTMTLSISSEGMVVYDELKTGFLVSHGEVFPITRATIEARGADMLTLNDHVILETANGARYEFHGGAIGTRPMGSINPSISAFQSLMRYHWNGKVGYGGHGKLFGQEYLARHLPRDEARA</sequence>
<feature type="domain" description="DUF7064" evidence="2">
    <location>
        <begin position="198"/>
        <end position="309"/>
    </location>
</feature>
<gene>
    <name evidence="4" type="ORF">FOZ76_02495</name>
</gene>
<evidence type="ECO:0000313" key="4">
    <source>
        <dbReference type="EMBL" id="TSH98638.1"/>
    </source>
</evidence>
<dbReference type="Proteomes" id="UP000318405">
    <property type="component" value="Unassembled WGS sequence"/>
</dbReference>
<accession>A0A556B0B1</accession>
<name>A0A556B0B1_9BURK</name>
<keyword evidence="5" id="KW-1185">Reference proteome</keyword>
<evidence type="ECO:0000256" key="1">
    <source>
        <dbReference type="SAM" id="MobiDB-lite"/>
    </source>
</evidence>
<dbReference type="AlphaFoldDB" id="A0A556B0B1"/>
<evidence type="ECO:0000313" key="5">
    <source>
        <dbReference type="Proteomes" id="UP000318405"/>
    </source>
</evidence>
<evidence type="ECO:0000259" key="3">
    <source>
        <dbReference type="Pfam" id="PF23213"/>
    </source>
</evidence>
<dbReference type="RefSeq" id="WP_143946545.1">
    <property type="nucleotide sequence ID" value="NZ_BAABMB010000001.1"/>
</dbReference>
<dbReference type="EMBL" id="VLTJ01000004">
    <property type="protein sequence ID" value="TSH98638.1"/>
    <property type="molecule type" value="Genomic_DNA"/>
</dbReference>
<feature type="compositionally biased region" description="Basic and acidic residues" evidence="1">
    <location>
        <begin position="122"/>
        <end position="131"/>
    </location>
</feature>
<feature type="region of interest" description="Disordered" evidence="1">
    <location>
        <begin position="122"/>
        <end position="147"/>
    </location>
</feature>
<dbReference type="Pfam" id="PF23212">
    <property type="entry name" value="DUF7064"/>
    <property type="match status" value="1"/>
</dbReference>
<organism evidence="4 5">
    <name type="scientific">Verticiella sediminum</name>
    <dbReference type="NCBI Taxonomy" id="1247510"/>
    <lineage>
        <taxon>Bacteria</taxon>
        <taxon>Pseudomonadati</taxon>
        <taxon>Pseudomonadota</taxon>
        <taxon>Betaproteobacteria</taxon>
        <taxon>Burkholderiales</taxon>
        <taxon>Alcaligenaceae</taxon>
        <taxon>Verticiella</taxon>
    </lineage>
</organism>
<dbReference type="OrthoDB" id="7054648at2"/>
<reference evidence="4 5" key="1">
    <citation type="submission" date="2019-07" db="EMBL/GenBank/DDBJ databases">
        <title>Qingshengfaniella alkalisoli gen. nov., sp. nov., isolated from saline soil.</title>
        <authorList>
            <person name="Xu L."/>
            <person name="Huang X.-X."/>
            <person name="Sun J.-Q."/>
        </authorList>
    </citation>
    <scope>NUCLEOTIDE SEQUENCE [LARGE SCALE GENOMIC DNA]</scope>
    <source>
        <strain evidence="4 5">DSM 27279</strain>
    </source>
</reference>
<comment type="caution">
    <text evidence="4">The sequence shown here is derived from an EMBL/GenBank/DDBJ whole genome shotgun (WGS) entry which is preliminary data.</text>
</comment>
<dbReference type="InterPro" id="IPR055492">
    <property type="entry name" value="DUF7064"/>
</dbReference>
<evidence type="ECO:0000259" key="2">
    <source>
        <dbReference type="Pfam" id="PF23212"/>
    </source>
</evidence>